<organism evidence="6 7">
    <name type="scientific">Hyalangium rubrum</name>
    <dbReference type="NCBI Taxonomy" id="3103134"/>
    <lineage>
        <taxon>Bacteria</taxon>
        <taxon>Pseudomonadati</taxon>
        <taxon>Myxococcota</taxon>
        <taxon>Myxococcia</taxon>
        <taxon>Myxococcales</taxon>
        <taxon>Cystobacterineae</taxon>
        <taxon>Archangiaceae</taxon>
        <taxon>Hyalangium</taxon>
    </lineage>
</organism>
<keyword evidence="3 4" id="KW-0408">Iron</keyword>
<keyword evidence="2 4" id="KW-0479">Metal-binding</keyword>
<dbReference type="RefSeq" id="WP_321547136.1">
    <property type="nucleotide sequence ID" value="NZ_JAXIVS010000006.1"/>
</dbReference>
<evidence type="ECO:0000256" key="4">
    <source>
        <dbReference type="PROSITE-ProRule" id="PRU00433"/>
    </source>
</evidence>
<accession>A0ABU5H4J9</accession>
<gene>
    <name evidence="6" type="ORF">SYV04_18440</name>
</gene>
<protein>
    <recommendedName>
        <fullName evidence="5">Cytochrome c domain-containing protein</fullName>
    </recommendedName>
</protein>
<feature type="domain" description="Cytochrome c" evidence="5">
    <location>
        <begin position="191"/>
        <end position="338"/>
    </location>
</feature>
<sequence length="338" mass="36578">METRADAVAMGQTLTVGEGLFRQETFGGNGRTCETCHSLATGTVTPADLQARYASNPDEPMFRAIDSDDGSTGRSYHRLLRDATILVSVPLPSNTRLLLNPFATQVTLRRGIPSTLDTPALDPVLMADGREPTLTSQAHSAILGHAQATREPTAEELADIASFEQTLFSSQAMRDYAQTGVAPGLPEGTTASEKRGRAFFRPDGLCGQCHGGPLLNETGPRNLLGQPPGSRFSNAFISEINPGLSPVYTFVIQRPGGLPEVRISPDPGRFLITGRLEDFNLFKMASLRNIKNTAPYFHDNSAKTLDDVLLHYTGALALRGIFITPQETQDIIAWLNLL</sequence>
<dbReference type="InterPro" id="IPR009056">
    <property type="entry name" value="Cyt_c-like_dom"/>
</dbReference>
<keyword evidence="1 4" id="KW-0349">Heme</keyword>
<dbReference type="PANTHER" id="PTHR30600:SF9">
    <property type="entry name" value="BLR7738 PROTEIN"/>
    <property type="match status" value="1"/>
</dbReference>
<dbReference type="PROSITE" id="PS51007">
    <property type="entry name" value="CYTC"/>
    <property type="match status" value="2"/>
</dbReference>
<dbReference type="InterPro" id="IPR036909">
    <property type="entry name" value="Cyt_c-like_dom_sf"/>
</dbReference>
<keyword evidence="7" id="KW-1185">Reference proteome</keyword>
<name>A0ABU5H4J9_9BACT</name>
<comment type="caution">
    <text evidence="6">The sequence shown here is derived from an EMBL/GenBank/DDBJ whole genome shotgun (WGS) entry which is preliminary data.</text>
</comment>
<proteinExistence type="predicted"/>
<dbReference type="Proteomes" id="UP001291309">
    <property type="component" value="Unassembled WGS sequence"/>
</dbReference>
<dbReference type="PANTHER" id="PTHR30600">
    <property type="entry name" value="CYTOCHROME C PEROXIDASE-RELATED"/>
    <property type="match status" value="1"/>
</dbReference>
<dbReference type="Gene3D" id="1.10.760.10">
    <property type="entry name" value="Cytochrome c-like domain"/>
    <property type="match status" value="2"/>
</dbReference>
<evidence type="ECO:0000259" key="5">
    <source>
        <dbReference type="PROSITE" id="PS51007"/>
    </source>
</evidence>
<dbReference type="SUPFAM" id="SSF46626">
    <property type="entry name" value="Cytochrome c"/>
    <property type="match status" value="2"/>
</dbReference>
<dbReference type="InterPro" id="IPR051395">
    <property type="entry name" value="Cytochrome_c_Peroxidase/MauG"/>
</dbReference>
<evidence type="ECO:0000256" key="1">
    <source>
        <dbReference type="ARBA" id="ARBA00022617"/>
    </source>
</evidence>
<evidence type="ECO:0000256" key="2">
    <source>
        <dbReference type="ARBA" id="ARBA00022723"/>
    </source>
</evidence>
<evidence type="ECO:0000313" key="6">
    <source>
        <dbReference type="EMBL" id="MDY7228407.1"/>
    </source>
</evidence>
<dbReference type="EMBL" id="JAXIVS010000006">
    <property type="protein sequence ID" value="MDY7228407.1"/>
    <property type="molecule type" value="Genomic_DNA"/>
</dbReference>
<evidence type="ECO:0000256" key="3">
    <source>
        <dbReference type="ARBA" id="ARBA00023004"/>
    </source>
</evidence>
<evidence type="ECO:0000313" key="7">
    <source>
        <dbReference type="Proteomes" id="UP001291309"/>
    </source>
</evidence>
<reference evidence="6 7" key="1">
    <citation type="submission" date="2023-12" db="EMBL/GenBank/DDBJ databases">
        <title>the genome sequence of Hyalangium sp. s54d21.</title>
        <authorList>
            <person name="Zhang X."/>
        </authorList>
    </citation>
    <scope>NUCLEOTIDE SEQUENCE [LARGE SCALE GENOMIC DNA]</scope>
    <source>
        <strain evidence="7">s54d21</strain>
    </source>
</reference>
<feature type="domain" description="Cytochrome c" evidence="5">
    <location>
        <begin position="12"/>
        <end position="168"/>
    </location>
</feature>